<dbReference type="Proteomes" id="UP000257127">
    <property type="component" value="Unassembled WGS sequence"/>
</dbReference>
<dbReference type="OrthoDB" id="1467331at2"/>
<accession>A0A3E1EVS6</accession>
<organism evidence="2 3">
    <name type="scientific">Brumimicrobium aurantiacum</name>
    <dbReference type="NCBI Taxonomy" id="1737063"/>
    <lineage>
        <taxon>Bacteria</taxon>
        <taxon>Pseudomonadati</taxon>
        <taxon>Bacteroidota</taxon>
        <taxon>Flavobacteriia</taxon>
        <taxon>Flavobacteriales</taxon>
        <taxon>Crocinitomicaceae</taxon>
        <taxon>Brumimicrobium</taxon>
    </lineage>
</organism>
<dbReference type="EMBL" id="QURB01000008">
    <property type="protein sequence ID" value="RFC53628.1"/>
    <property type="molecule type" value="Genomic_DNA"/>
</dbReference>
<evidence type="ECO:0000313" key="2">
    <source>
        <dbReference type="EMBL" id="RFC53628.1"/>
    </source>
</evidence>
<comment type="caution">
    <text evidence="2">The sequence shown here is derived from an EMBL/GenBank/DDBJ whole genome shotgun (WGS) entry which is preliminary data.</text>
</comment>
<keyword evidence="3" id="KW-1185">Reference proteome</keyword>
<reference evidence="2 3" key="1">
    <citation type="submission" date="2018-08" db="EMBL/GenBank/DDBJ databases">
        <title>The draft genome squence of Brumimicrobium sp. N62.</title>
        <authorList>
            <person name="Du Z.-J."/>
            <person name="Luo H.-R."/>
        </authorList>
    </citation>
    <scope>NUCLEOTIDE SEQUENCE [LARGE SCALE GENOMIC DNA]</scope>
    <source>
        <strain evidence="2 3">N62</strain>
    </source>
</reference>
<feature type="region of interest" description="Disordered" evidence="1">
    <location>
        <begin position="20"/>
        <end position="39"/>
    </location>
</feature>
<protein>
    <submittedName>
        <fullName evidence="2">Uncharacterized protein</fullName>
    </submittedName>
</protein>
<proteinExistence type="predicted"/>
<dbReference type="AlphaFoldDB" id="A0A3E1EVS6"/>
<name>A0A3E1EVS6_9FLAO</name>
<evidence type="ECO:0000256" key="1">
    <source>
        <dbReference type="SAM" id="MobiDB-lite"/>
    </source>
</evidence>
<evidence type="ECO:0000313" key="3">
    <source>
        <dbReference type="Proteomes" id="UP000257127"/>
    </source>
</evidence>
<sequence length="130" mass="15131">MPRCVSEHEHQKHIISMHTSHFHTSTKTDPENAHIGHEEHDDETSLVNILQHIFDDVDHPKEKCEFGFFTNVHHHSIEINSLAIIAVLKFPEFFIPAFKKPTEFVDYLTPNYSPPDRQRLSNRGPPFLLV</sequence>
<feature type="compositionally biased region" description="Basic and acidic residues" evidence="1">
    <location>
        <begin position="26"/>
        <end position="39"/>
    </location>
</feature>
<dbReference type="RefSeq" id="WP_123776135.1">
    <property type="nucleotide sequence ID" value="NZ_QURB01000008.1"/>
</dbReference>
<gene>
    <name evidence="2" type="ORF">DXU93_12760</name>
</gene>